<evidence type="ECO:0000256" key="1">
    <source>
        <dbReference type="ARBA" id="ARBA00004496"/>
    </source>
</evidence>
<dbReference type="CDD" id="cd00939">
    <property type="entry name" value="MetRS_RNA"/>
    <property type="match status" value="1"/>
</dbReference>
<dbReference type="InterPro" id="IPR041872">
    <property type="entry name" value="Anticodon_Met"/>
</dbReference>
<dbReference type="GO" id="GO:0003723">
    <property type="term" value="F:RNA binding"/>
    <property type="evidence" value="ECO:0007669"/>
    <property type="project" value="UniProtKB-KW"/>
</dbReference>
<dbReference type="InterPro" id="IPR033911">
    <property type="entry name" value="MetRS_core"/>
</dbReference>
<dbReference type="SUPFAM" id="SSF52374">
    <property type="entry name" value="Nucleotidylyl transferase"/>
    <property type="match status" value="1"/>
</dbReference>
<dbReference type="OMA" id="HLNTTEY"/>
<dbReference type="CDD" id="cd07957">
    <property type="entry name" value="Anticodon_Ia_Met"/>
    <property type="match status" value="1"/>
</dbReference>
<dbReference type="Gene3D" id="3.40.50.620">
    <property type="entry name" value="HUPs"/>
    <property type="match status" value="1"/>
</dbReference>
<dbReference type="Gene3D" id="1.10.730.10">
    <property type="entry name" value="Isoleucyl-tRNA Synthetase, Domain 1"/>
    <property type="match status" value="1"/>
</dbReference>
<keyword evidence="18" id="KW-1185">Reference proteome</keyword>
<dbReference type="HAMAP" id="MF_00098">
    <property type="entry name" value="Met_tRNA_synth_type1"/>
    <property type="match status" value="1"/>
</dbReference>
<dbReference type="PROSITE" id="PS51185">
    <property type="entry name" value="WHEP_TRS_2"/>
    <property type="match status" value="1"/>
</dbReference>
<name>B3S8S1_TRIAD</name>
<keyword evidence="9" id="KW-0694">RNA-binding</keyword>
<evidence type="ECO:0000256" key="3">
    <source>
        <dbReference type="ARBA" id="ARBA00012838"/>
    </source>
</evidence>
<evidence type="ECO:0000256" key="13">
    <source>
        <dbReference type="ARBA" id="ARBA00047364"/>
    </source>
</evidence>
<evidence type="ECO:0000259" key="16">
    <source>
        <dbReference type="PROSITE" id="PS51185"/>
    </source>
</evidence>
<dbReference type="PANTHER" id="PTHR45765">
    <property type="entry name" value="METHIONINE--TRNA LIGASE"/>
    <property type="match status" value="1"/>
</dbReference>
<evidence type="ECO:0000313" key="17">
    <source>
        <dbReference type="EMBL" id="EDV21001.1"/>
    </source>
</evidence>
<sequence>EEISLADVIIWGTLYPFVDSSPASVNAKKYKSVHTWYQRLSSMDDFKTAVNEATGSKGVTAFKNYFQQAPIPSVSLSTSQSVTEDSENSVTQDEIDEAYHAWTSGRENYPKREKRPHPLLPQEGKRNILLTSALPYVNNVPHLGNIVGCVLSADAFARYCRARNYNILYICGTDEYGTATETKAVEEGVTPQQICDKYHALHAEVYKWFDISFDHFGRTTTKEQTEIAQDIFWRLQDRNYVTEENVDQLFCENCQRFLADRFVEGTCPFCTFPDARGDQCDKCGKLINAIELKAPRCKVCKSQPVIKSSKHLFLDLPKIEPQLHKYYGRPDSLTDWSPAARNITQTWLRDGVKSRCITRDLKWGTPVPLEGFTEKVFYVWYDAPIGYISITAAYTDQWEKWWKNPQNVEMYNFMAKDNVPFHSIIFPACLLAADDNYTVVNKLSATEYLNYEDGKFSKSRGIGVFGNDAKATGIPVDIWRFYLLYVRPETQDSSFSWSDLEAKNNSELLANLGNFVNRAMLFVSNFFNGEIPEMDLIEEDKVLLAQITREIRTYNNNLERTRIRDGIRNILSVSRLGNQYMQSHTPWKLVKQSEADKKRAGTVVGVCANITCLLSILLQPYMPTTSKEILSQAKLVDDYSVITDKFVCLLPAGHRIGKPKHLFEKIEPSKTEEFKTKYGGRTNATAVNFKKTETTPVANDVKELEEQVSKQGDLVRQLKADKAEKFVIQSEVQKLLELKKHLAIAKGEPVPSKDSKKKKKK</sequence>
<comment type="similarity">
    <text evidence="2 14">Belongs to the class-I aminoacyl-tRNA synthetase family.</text>
</comment>
<evidence type="ECO:0000256" key="9">
    <source>
        <dbReference type="ARBA" id="ARBA00022884"/>
    </source>
</evidence>
<dbReference type="PANTHER" id="PTHR45765:SF1">
    <property type="entry name" value="METHIONINE--TRNA LIGASE, CYTOPLASMIC"/>
    <property type="match status" value="1"/>
</dbReference>
<dbReference type="InterPro" id="IPR023458">
    <property type="entry name" value="Met-tRNA_ligase_1"/>
</dbReference>
<reference evidence="17 18" key="1">
    <citation type="journal article" date="2008" name="Nature">
        <title>The Trichoplax genome and the nature of placozoans.</title>
        <authorList>
            <person name="Srivastava M."/>
            <person name="Begovic E."/>
            <person name="Chapman J."/>
            <person name="Putnam N.H."/>
            <person name="Hellsten U."/>
            <person name="Kawashima T."/>
            <person name="Kuo A."/>
            <person name="Mitros T."/>
            <person name="Salamov A."/>
            <person name="Carpenter M.L."/>
            <person name="Signorovitch A.Y."/>
            <person name="Moreno M.A."/>
            <person name="Kamm K."/>
            <person name="Grimwood J."/>
            <person name="Schmutz J."/>
            <person name="Shapiro H."/>
            <person name="Grigoriev I.V."/>
            <person name="Buss L.W."/>
            <person name="Schierwater B."/>
            <person name="Dellaporta S.L."/>
            <person name="Rokhsar D.S."/>
        </authorList>
    </citation>
    <scope>NUCLEOTIDE SEQUENCE [LARGE SCALE GENOMIC DNA]</scope>
    <source>
        <strain evidence="17 18">Grell-BS-1999</strain>
    </source>
</reference>
<dbReference type="STRING" id="10228.B3S8S1"/>
<dbReference type="Pfam" id="PF19303">
    <property type="entry name" value="Anticodon_3"/>
    <property type="match status" value="1"/>
</dbReference>
<evidence type="ECO:0000256" key="5">
    <source>
        <dbReference type="ARBA" id="ARBA00022490"/>
    </source>
</evidence>
<dbReference type="GO" id="GO:0005524">
    <property type="term" value="F:ATP binding"/>
    <property type="evidence" value="ECO:0007669"/>
    <property type="project" value="UniProtKB-KW"/>
</dbReference>
<dbReference type="KEGG" id="tad:TRIADDRAFT_31114"/>
<dbReference type="Gene3D" id="1.20.1050.10">
    <property type="match status" value="1"/>
</dbReference>
<dbReference type="PRINTS" id="PR01041">
    <property type="entry name" value="TRNASYNTHMET"/>
</dbReference>
<dbReference type="GO" id="GO:0006431">
    <property type="term" value="P:methionyl-tRNA aminoacylation"/>
    <property type="evidence" value="ECO:0000318"/>
    <property type="project" value="GO_Central"/>
</dbReference>
<evidence type="ECO:0000256" key="6">
    <source>
        <dbReference type="ARBA" id="ARBA00022598"/>
    </source>
</evidence>
<dbReference type="NCBIfam" id="NF001100">
    <property type="entry name" value="PRK00133.1"/>
    <property type="match status" value="1"/>
</dbReference>
<feature type="coiled-coil region" evidence="15">
    <location>
        <begin position="537"/>
        <end position="564"/>
    </location>
</feature>
<proteinExistence type="inferred from homology"/>
<dbReference type="InParanoid" id="B3S8S1"/>
<organism evidence="17 18">
    <name type="scientific">Trichoplax adhaerens</name>
    <name type="common">Trichoplax reptans</name>
    <dbReference type="NCBI Taxonomy" id="10228"/>
    <lineage>
        <taxon>Eukaryota</taxon>
        <taxon>Metazoa</taxon>
        <taxon>Placozoa</taxon>
        <taxon>Uniplacotomia</taxon>
        <taxon>Trichoplacea</taxon>
        <taxon>Trichoplacidae</taxon>
        <taxon>Trichoplax</taxon>
    </lineage>
</organism>
<dbReference type="InterPro" id="IPR036282">
    <property type="entry name" value="Glutathione-S-Trfase_C_sf"/>
</dbReference>
<evidence type="ECO:0000256" key="11">
    <source>
        <dbReference type="ARBA" id="ARBA00023146"/>
    </source>
</evidence>
<dbReference type="InterPro" id="IPR014758">
    <property type="entry name" value="Met-tRNA_synth"/>
</dbReference>
<dbReference type="InterPro" id="IPR014729">
    <property type="entry name" value="Rossmann-like_a/b/a_fold"/>
</dbReference>
<comment type="subcellular location">
    <subcellularLocation>
        <location evidence="1">Cytoplasm</location>
    </subcellularLocation>
</comment>
<keyword evidence="11 14" id="KW-0030">Aminoacyl-tRNA synthetase</keyword>
<keyword evidence="8 14" id="KW-0067">ATP-binding</keyword>
<evidence type="ECO:0000256" key="12">
    <source>
        <dbReference type="ARBA" id="ARBA00030904"/>
    </source>
</evidence>
<dbReference type="RefSeq" id="XP_002116645.1">
    <property type="nucleotide sequence ID" value="XM_002116609.1"/>
</dbReference>
<dbReference type="PROSITE" id="PS00178">
    <property type="entry name" value="AA_TRNA_LIGASE_I"/>
    <property type="match status" value="1"/>
</dbReference>
<dbReference type="InterPro" id="IPR009080">
    <property type="entry name" value="tRNAsynth_Ia_anticodon-bd"/>
</dbReference>
<keyword evidence="7 14" id="KW-0547">Nucleotide-binding</keyword>
<dbReference type="Pfam" id="PF00458">
    <property type="entry name" value="WHEP-TRS"/>
    <property type="match status" value="1"/>
</dbReference>
<keyword evidence="15" id="KW-0175">Coiled coil</keyword>
<dbReference type="CTD" id="6757793"/>
<dbReference type="HOGENOM" id="CLU_009710_3_2_1"/>
<dbReference type="EC" id="6.1.1.10" evidence="3"/>
<keyword evidence="6 14" id="KW-0436">Ligase</keyword>
<evidence type="ECO:0000256" key="15">
    <source>
        <dbReference type="SAM" id="Coils"/>
    </source>
</evidence>
<dbReference type="AlphaFoldDB" id="B3S8S1"/>
<dbReference type="CDD" id="cd00814">
    <property type="entry name" value="MetRS_core"/>
    <property type="match status" value="1"/>
</dbReference>
<dbReference type="InterPro" id="IPR015413">
    <property type="entry name" value="Methionyl/Leucyl_tRNA_Synth"/>
</dbReference>
<evidence type="ECO:0000256" key="2">
    <source>
        <dbReference type="ARBA" id="ARBA00005594"/>
    </source>
</evidence>
<dbReference type="Gene3D" id="1.10.287.10">
    <property type="entry name" value="S15/NS1, RNA-binding"/>
    <property type="match status" value="1"/>
</dbReference>
<dbReference type="GO" id="GO:0005829">
    <property type="term" value="C:cytosol"/>
    <property type="evidence" value="ECO:0000318"/>
    <property type="project" value="GO_Central"/>
</dbReference>
<dbReference type="eggNOG" id="KOG1247">
    <property type="taxonomic scope" value="Eukaryota"/>
</dbReference>
<dbReference type="GO" id="GO:0004825">
    <property type="term" value="F:methionine-tRNA ligase activity"/>
    <property type="evidence" value="ECO:0000318"/>
    <property type="project" value="GO_Central"/>
</dbReference>
<feature type="non-terminal residue" evidence="17">
    <location>
        <position position="1"/>
    </location>
</feature>
<evidence type="ECO:0000256" key="7">
    <source>
        <dbReference type="ARBA" id="ARBA00022741"/>
    </source>
</evidence>
<dbReference type="FunCoup" id="B3S8S1">
    <property type="interactions" value="1972"/>
</dbReference>
<dbReference type="Gene3D" id="2.20.28.20">
    <property type="entry name" value="Methionyl-tRNA synthetase, Zn-domain"/>
    <property type="match status" value="1"/>
</dbReference>
<feature type="domain" description="WHEP-TRS" evidence="16">
    <location>
        <begin position="700"/>
        <end position="756"/>
    </location>
</feature>
<evidence type="ECO:0000313" key="18">
    <source>
        <dbReference type="Proteomes" id="UP000009022"/>
    </source>
</evidence>
<evidence type="ECO:0000256" key="10">
    <source>
        <dbReference type="ARBA" id="ARBA00022917"/>
    </source>
</evidence>
<dbReference type="EMBL" id="DS985256">
    <property type="protein sequence ID" value="EDV21001.1"/>
    <property type="molecule type" value="Genomic_DNA"/>
</dbReference>
<gene>
    <name evidence="17" type="ORF">TRIADDRAFT_31114</name>
</gene>
<dbReference type="SUPFAM" id="SSF57770">
    <property type="entry name" value="Methionyl-tRNA synthetase (MetRS), Zn-domain"/>
    <property type="match status" value="1"/>
</dbReference>
<evidence type="ECO:0000256" key="4">
    <source>
        <dbReference type="ARBA" id="ARBA00018335"/>
    </source>
</evidence>
<keyword evidence="10 14" id="KW-0648">Protein biosynthesis</keyword>
<dbReference type="SMART" id="SM00991">
    <property type="entry name" value="WHEP-TRS"/>
    <property type="match status" value="1"/>
</dbReference>
<evidence type="ECO:0000256" key="14">
    <source>
        <dbReference type="RuleBase" id="RU363039"/>
    </source>
</evidence>
<dbReference type="PhylomeDB" id="B3S8S1"/>
<dbReference type="SUPFAM" id="SSF47616">
    <property type="entry name" value="GST C-terminal domain-like"/>
    <property type="match status" value="1"/>
</dbReference>
<dbReference type="SUPFAM" id="SSF47060">
    <property type="entry name" value="S15/NS1 RNA-binding domain"/>
    <property type="match status" value="1"/>
</dbReference>
<dbReference type="NCBIfam" id="TIGR00398">
    <property type="entry name" value="metG"/>
    <property type="match status" value="1"/>
</dbReference>
<dbReference type="InterPro" id="IPR001412">
    <property type="entry name" value="aa-tRNA-synth_I_CS"/>
</dbReference>
<dbReference type="GO" id="GO:0017101">
    <property type="term" value="C:aminoacyl-tRNA synthetase multienzyme complex"/>
    <property type="evidence" value="ECO:0000318"/>
    <property type="project" value="GO_Central"/>
</dbReference>
<comment type="catalytic activity">
    <reaction evidence="13">
        <text>tRNA(Met) + L-methionine + ATP = L-methionyl-tRNA(Met) + AMP + diphosphate</text>
        <dbReference type="Rhea" id="RHEA:13481"/>
        <dbReference type="Rhea" id="RHEA-COMP:9667"/>
        <dbReference type="Rhea" id="RHEA-COMP:9698"/>
        <dbReference type="ChEBI" id="CHEBI:30616"/>
        <dbReference type="ChEBI" id="CHEBI:33019"/>
        <dbReference type="ChEBI" id="CHEBI:57844"/>
        <dbReference type="ChEBI" id="CHEBI:78442"/>
        <dbReference type="ChEBI" id="CHEBI:78530"/>
        <dbReference type="ChEBI" id="CHEBI:456215"/>
        <dbReference type="EC" id="6.1.1.10"/>
    </reaction>
</comment>
<dbReference type="GeneID" id="6757793"/>
<evidence type="ECO:0000256" key="8">
    <source>
        <dbReference type="ARBA" id="ARBA00022840"/>
    </source>
</evidence>
<dbReference type="FunFam" id="1.10.287.10:FF:000020">
    <property type="entry name" value="Methionine--tRNA ligase, cytoplasmic"/>
    <property type="match status" value="1"/>
</dbReference>
<dbReference type="Pfam" id="PF09334">
    <property type="entry name" value="tRNA-synt_1g"/>
    <property type="match status" value="1"/>
</dbReference>
<protein>
    <recommendedName>
        <fullName evidence="4">Methionine--tRNA ligase, cytoplasmic</fullName>
        <ecNumber evidence="3">6.1.1.10</ecNumber>
    </recommendedName>
    <alternativeName>
        <fullName evidence="12">Methionyl-tRNA synthetase</fullName>
    </alternativeName>
</protein>
<dbReference type="FunFam" id="2.20.28.20:FF:000001">
    <property type="entry name" value="Methionine--tRNA ligase"/>
    <property type="match status" value="1"/>
</dbReference>
<dbReference type="InterPro" id="IPR029038">
    <property type="entry name" value="MetRS_Zn"/>
</dbReference>
<dbReference type="InterPro" id="IPR000738">
    <property type="entry name" value="WHEP-TRS_dom"/>
</dbReference>
<dbReference type="OrthoDB" id="5844513at2759"/>
<dbReference type="Proteomes" id="UP000009022">
    <property type="component" value="Unassembled WGS sequence"/>
</dbReference>
<keyword evidence="5" id="KW-0963">Cytoplasm</keyword>
<accession>B3S8S1</accession>
<dbReference type="SUPFAM" id="SSF47323">
    <property type="entry name" value="Anticodon-binding domain of a subclass of class I aminoacyl-tRNA synthetases"/>
    <property type="match status" value="1"/>
</dbReference>
<dbReference type="FunFam" id="1.10.730.10:FF:000010">
    <property type="entry name" value="methionine--tRNA ligase, cytoplasmic"/>
    <property type="match status" value="1"/>
</dbReference>
<dbReference type="InterPro" id="IPR009068">
    <property type="entry name" value="uS15_NS1_RNA-bd_sf"/>
</dbReference>